<name>A0AAE4QWE0_9ACTN</name>
<dbReference type="InterPro" id="IPR014922">
    <property type="entry name" value="YdhG-like"/>
</dbReference>
<evidence type="ECO:0000259" key="2">
    <source>
        <dbReference type="Pfam" id="PF08818"/>
    </source>
</evidence>
<accession>A0AAE4QWE0</accession>
<reference evidence="3" key="1">
    <citation type="submission" date="2023-10" db="EMBL/GenBank/DDBJ databases">
        <title>Development of a sustainable strategy for remediation of hydrocarbon-contaminated territories based on the waste exchange concept.</title>
        <authorList>
            <person name="Krivoruchko A."/>
        </authorList>
    </citation>
    <scope>NUCLEOTIDE SEQUENCE</scope>
    <source>
        <strain evidence="3">IEGM 1175</strain>
    </source>
</reference>
<feature type="region of interest" description="Disordered" evidence="1">
    <location>
        <begin position="68"/>
        <end position="88"/>
    </location>
</feature>
<dbReference type="Proteomes" id="UP001185873">
    <property type="component" value="Unassembled WGS sequence"/>
</dbReference>
<evidence type="ECO:0000256" key="1">
    <source>
        <dbReference type="SAM" id="MobiDB-lite"/>
    </source>
</evidence>
<feature type="domain" description="YdhG-like" evidence="2">
    <location>
        <begin position="103"/>
        <end position="204"/>
    </location>
</feature>
<dbReference type="SUPFAM" id="SSF47789">
    <property type="entry name" value="C-terminal domain of RNA polymerase alpha subunit"/>
    <property type="match status" value="1"/>
</dbReference>
<evidence type="ECO:0000313" key="4">
    <source>
        <dbReference type="Proteomes" id="UP001185873"/>
    </source>
</evidence>
<comment type="caution">
    <text evidence="3">The sequence shown here is derived from an EMBL/GenBank/DDBJ whole genome shotgun (WGS) entry which is preliminary data.</text>
</comment>
<proteinExistence type="predicted"/>
<dbReference type="Pfam" id="PF08818">
    <property type="entry name" value="DUF1801"/>
    <property type="match status" value="1"/>
</dbReference>
<sequence>MTGPPLPLPRLSAPATRALTTAGITDLRQLDGTPEKDVLALHGVGPSQLGVLREALTAAGLGFSAPVSRPAATGRNDNTALLPTGAPPRQWIEGLPTARRVDDGLRLLAMFDEITGEPASMWAGSIVGYGHSHYVYDSGREGDTFVVGFSPRSSATSLYGLLGGPDEEEQLARLGPHKTGKGCLYVTRIDRIDARALRDMVESAWGRRVTDRDTDRGTEPGAP</sequence>
<dbReference type="AlphaFoldDB" id="A0AAE4QWE0"/>
<dbReference type="RefSeq" id="WP_317470209.1">
    <property type="nucleotide sequence ID" value="NZ_JAWLKJ010000002.1"/>
</dbReference>
<organism evidence="3 4">
    <name type="scientific">Dietzia maris</name>
    <dbReference type="NCBI Taxonomy" id="37915"/>
    <lineage>
        <taxon>Bacteria</taxon>
        <taxon>Bacillati</taxon>
        <taxon>Actinomycetota</taxon>
        <taxon>Actinomycetes</taxon>
        <taxon>Mycobacteriales</taxon>
        <taxon>Dietziaceae</taxon>
        <taxon>Dietzia</taxon>
    </lineage>
</organism>
<dbReference type="EMBL" id="JAWLKJ010000002">
    <property type="protein sequence ID" value="MDV6299611.1"/>
    <property type="molecule type" value="Genomic_DNA"/>
</dbReference>
<gene>
    <name evidence="3" type="ORF">R3P82_10860</name>
</gene>
<protein>
    <submittedName>
        <fullName evidence="3">DUF1801 domain-containing protein</fullName>
    </submittedName>
</protein>
<evidence type="ECO:0000313" key="3">
    <source>
        <dbReference type="EMBL" id="MDV6299611.1"/>
    </source>
</evidence>